<dbReference type="SUPFAM" id="SSF53474">
    <property type="entry name" value="alpha/beta-Hydrolases"/>
    <property type="match status" value="1"/>
</dbReference>
<evidence type="ECO:0000313" key="3">
    <source>
        <dbReference type="Proteomes" id="UP001361570"/>
    </source>
</evidence>
<dbReference type="InterPro" id="IPR051044">
    <property type="entry name" value="MAG_DAG_Lipase"/>
</dbReference>
<gene>
    <name evidence="2" type="ORF">TEK04_18430</name>
</gene>
<evidence type="ECO:0000259" key="1">
    <source>
        <dbReference type="Pfam" id="PF12146"/>
    </source>
</evidence>
<dbReference type="GO" id="GO:0016787">
    <property type="term" value="F:hydrolase activity"/>
    <property type="evidence" value="ECO:0007669"/>
    <property type="project" value="UniProtKB-KW"/>
</dbReference>
<protein>
    <submittedName>
        <fullName evidence="2">Alpha/beta hydrolase</fullName>
    </submittedName>
</protein>
<proteinExistence type="predicted"/>
<dbReference type="InterPro" id="IPR029058">
    <property type="entry name" value="AB_hydrolase_fold"/>
</dbReference>
<dbReference type="RefSeq" id="WP_336405817.1">
    <property type="nucleotide sequence ID" value="NZ_JBAPLU010000024.1"/>
</dbReference>
<dbReference type="Proteomes" id="UP001361570">
    <property type="component" value="Unassembled WGS sequence"/>
</dbReference>
<accession>A0ABU8DXY5</accession>
<comment type="caution">
    <text evidence="2">The sequence shown here is derived from an EMBL/GenBank/DDBJ whole genome shotgun (WGS) entry which is preliminary data.</text>
</comment>
<reference evidence="2 3" key="1">
    <citation type="submission" date="2024-03" db="EMBL/GenBank/DDBJ databases">
        <title>Draft genome sequence of Klenkia sp. LSe6-5.</title>
        <authorList>
            <person name="Duangmal K."/>
            <person name="Chantavorakit T."/>
        </authorList>
    </citation>
    <scope>NUCLEOTIDE SEQUENCE [LARGE SCALE GENOMIC DNA]</scope>
    <source>
        <strain evidence="2 3">LSe6-5</strain>
    </source>
</reference>
<sequence>MDAPRRLVTSLRIDEGAEAGRDTDREVSIAALLEVELAGGRRVVLLDDRGWSSSGPSPIWSYETWESLAGTARTVVGPDEPPEGRSREDEAALHWASLAATARAQGVPVEAAELAGLAHDVEAAAEIHRRLARTRRDPDGSGQDAGMPTTFASPADGLAIATYTWDDVPGDPVGVVQVVHGLAEHGPRYDRFARALNAAGFLVSAADNRGHGASVSDDVPLGSFGAAGVDEFVADIGAHARSLADQHPDLPLFAFGHSLGSMGMQLVLLDEPVRYAGVVLSGSTTLDGLGEVLAGLPADQPGLAAFNAGFEPRTGFEWLSRDAAEVDSYMADPLCGFPTEEAIIGGVLGQAGRAADPSTVRADLPLLLVSGDRDPVGGRGGANVTSLGDRYRAAGLTDVTTTLYPEARHELVNETNRDAVTADVVDWLRAHLPG</sequence>
<dbReference type="Gene3D" id="3.40.50.1820">
    <property type="entry name" value="alpha/beta hydrolase"/>
    <property type="match status" value="1"/>
</dbReference>
<evidence type="ECO:0000313" key="2">
    <source>
        <dbReference type="EMBL" id="MEI4273702.1"/>
    </source>
</evidence>
<organism evidence="2 3">
    <name type="scientific">Klenkia sesuvii</name>
    <dbReference type="NCBI Taxonomy" id="3103137"/>
    <lineage>
        <taxon>Bacteria</taxon>
        <taxon>Bacillati</taxon>
        <taxon>Actinomycetota</taxon>
        <taxon>Actinomycetes</taxon>
        <taxon>Geodermatophilales</taxon>
        <taxon>Geodermatophilaceae</taxon>
        <taxon>Klenkia</taxon>
    </lineage>
</organism>
<dbReference type="EMBL" id="JBAPLU010000024">
    <property type="protein sequence ID" value="MEI4273702.1"/>
    <property type="molecule type" value="Genomic_DNA"/>
</dbReference>
<keyword evidence="3" id="KW-1185">Reference proteome</keyword>
<dbReference type="Pfam" id="PF12146">
    <property type="entry name" value="Hydrolase_4"/>
    <property type="match status" value="1"/>
</dbReference>
<feature type="domain" description="Serine aminopeptidase S33" evidence="1">
    <location>
        <begin position="171"/>
        <end position="416"/>
    </location>
</feature>
<dbReference type="PANTHER" id="PTHR11614">
    <property type="entry name" value="PHOSPHOLIPASE-RELATED"/>
    <property type="match status" value="1"/>
</dbReference>
<keyword evidence="2" id="KW-0378">Hydrolase</keyword>
<name>A0ABU8DXY5_9ACTN</name>
<dbReference type="InterPro" id="IPR022742">
    <property type="entry name" value="Hydrolase_4"/>
</dbReference>